<dbReference type="KEGG" id="mez:Mtc_0131"/>
<organism evidence="2 3">
    <name type="scientific">Methanocella conradii (strain DSM 24694 / JCM 17849 / CGMCC 1.5162 / HZ254)</name>
    <dbReference type="NCBI Taxonomy" id="1041930"/>
    <lineage>
        <taxon>Archaea</taxon>
        <taxon>Methanobacteriati</taxon>
        <taxon>Methanobacteriota</taxon>
        <taxon>Stenosarchaea group</taxon>
        <taxon>Methanomicrobia</taxon>
        <taxon>Methanocellales</taxon>
        <taxon>Methanocellaceae</taxon>
        <taxon>Methanocella</taxon>
    </lineage>
</organism>
<dbReference type="Pfam" id="PF14810">
    <property type="entry name" value="TGT_C2"/>
    <property type="match status" value="1"/>
</dbReference>
<dbReference type="Gene3D" id="2.30.130.10">
    <property type="entry name" value="PUA domain"/>
    <property type="match status" value="1"/>
</dbReference>
<name>H8I6L1_METCZ</name>
<dbReference type="GeneID" id="11970890"/>
<dbReference type="SUPFAM" id="SSF88697">
    <property type="entry name" value="PUA domain-like"/>
    <property type="match status" value="1"/>
</dbReference>
<protein>
    <submittedName>
        <fullName evidence="2">Archaeosine tRNA-ribosyltransferase</fullName>
    </submittedName>
</protein>
<dbReference type="STRING" id="1041930.Mtc_0131"/>
<dbReference type="EMBL" id="CP003243">
    <property type="protein sequence ID" value="AFC98903.1"/>
    <property type="molecule type" value="Genomic_DNA"/>
</dbReference>
<dbReference type="InterPro" id="IPR002478">
    <property type="entry name" value="PUA"/>
</dbReference>
<dbReference type="SUPFAM" id="SSF88802">
    <property type="entry name" value="Pre-PUA domain"/>
    <property type="match status" value="1"/>
</dbReference>
<gene>
    <name evidence="2" type="ordered locus">Mtc_0131</name>
</gene>
<dbReference type="PROSITE" id="PS50890">
    <property type="entry name" value="PUA"/>
    <property type="match status" value="1"/>
</dbReference>
<evidence type="ECO:0000313" key="2">
    <source>
        <dbReference type="EMBL" id="AFC98903.1"/>
    </source>
</evidence>
<dbReference type="InterPro" id="IPR029402">
    <property type="entry name" value="TGT_C2"/>
</dbReference>
<dbReference type="Pfam" id="PF01472">
    <property type="entry name" value="PUA"/>
    <property type="match status" value="1"/>
</dbReference>
<dbReference type="GO" id="GO:0003723">
    <property type="term" value="F:RNA binding"/>
    <property type="evidence" value="ECO:0007669"/>
    <property type="project" value="InterPro"/>
</dbReference>
<dbReference type="NCBIfam" id="TIGR00451">
    <property type="entry name" value="unchar_dom_2"/>
    <property type="match status" value="1"/>
</dbReference>
<dbReference type="eggNOG" id="arCOG00991">
    <property type="taxonomic scope" value="Archaea"/>
</dbReference>
<dbReference type="SMART" id="SM00359">
    <property type="entry name" value="PUA"/>
    <property type="match status" value="1"/>
</dbReference>
<accession>H8I6L1</accession>
<dbReference type="CDD" id="cd21149">
    <property type="entry name" value="PUA_archaeosine_TGT"/>
    <property type="match status" value="1"/>
</dbReference>
<proteinExistence type="predicted"/>
<dbReference type="InterPro" id="IPR038250">
    <property type="entry name" value="TGT_C2_sf"/>
</dbReference>
<sequence>MMIDRIRTIADYQFGRGAGVALFPDGVRLMVGRTGRVRQVLEDDRRIATLRASDGFLTLSAYGGQRLKEALPFPKKRVIMDDEAAPFVAKGKTAFCKFVLDCDPEIRALEEVILVDKNDNLLATGQALLCAAEMKAFKRGIAVNVRYGVKGKDMPAEPGE</sequence>
<feature type="domain" description="PUA" evidence="1">
    <location>
        <begin position="76"/>
        <end position="150"/>
    </location>
</feature>
<dbReference type="RefSeq" id="WP_014404742.1">
    <property type="nucleotide sequence ID" value="NC_017034.1"/>
</dbReference>
<dbReference type="OrthoDB" id="7576at2157"/>
<dbReference type="Gene3D" id="3.10.450.90">
    <property type="entry name" value="ArcTGT, C2 domain"/>
    <property type="match status" value="1"/>
</dbReference>
<keyword evidence="3" id="KW-1185">Reference proteome</keyword>
<dbReference type="InterPro" id="IPR015947">
    <property type="entry name" value="PUA-like_sf"/>
</dbReference>
<evidence type="ECO:0000259" key="1">
    <source>
        <dbReference type="SMART" id="SM00359"/>
    </source>
</evidence>
<reference evidence="2 3" key="1">
    <citation type="journal article" date="2012" name="J. Bacteriol.">
        <title>Complete genome sequence of a thermophilic methanogen, Methanocella conradii HZ254, isolated from Chinese rice field soil.</title>
        <authorList>
            <person name="Lu Z."/>
            <person name="Lu Y."/>
        </authorList>
    </citation>
    <scope>NUCLEOTIDE SEQUENCE [LARGE SCALE GENOMIC DNA]</scope>
    <source>
        <strain evidence="3">DSM 24694 / JCM 17849 / CGMCC 1.5162 / HZ254</strain>
    </source>
</reference>
<dbReference type="AlphaFoldDB" id="H8I6L1"/>
<dbReference type="HOGENOM" id="CLU_116577_2_0_2"/>
<dbReference type="InterPro" id="IPR004521">
    <property type="entry name" value="Uncharacterised_CHP00451"/>
</dbReference>
<evidence type="ECO:0000313" key="3">
    <source>
        <dbReference type="Proteomes" id="UP000005233"/>
    </source>
</evidence>
<dbReference type="InterPro" id="IPR036974">
    <property type="entry name" value="PUA_sf"/>
</dbReference>
<dbReference type="Proteomes" id="UP000005233">
    <property type="component" value="Chromosome"/>
</dbReference>